<dbReference type="Proteomes" id="UP000076532">
    <property type="component" value="Unassembled WGS sequence"/>
</dbReference>
<name>A0A166MUL6_9AGAM</name>
<keyword evidence="2" id="KW-1185">Reference proteome</keyword>
<gene>
    <name evidence="1" type="ORF">FIBSPDRAFT_889031</name>
</gene>
<organism evidence="1 2">
    <name type="scientific">Athelia psychrophila</name>
    <dbReference type="NCBI Taxonomy" id="1759441"/>
    <lineage>
        <taxon>Eukaryota</taxon>
        <taxon>Fungi</taxon>
        <taxon>Dikarya</taxon>
        <taxon>Basidiomycota</taxon>
        <taxon>Agaricomycotina</taxon>
        <taxon>Agaricomycetes</taxon>
        <taxon>Agaricomycetidae</taxon>
        <taxon>Atheliales</taxon>
        <taxon>Atheliaceae</taxon>
        <taxon>Athelia</taxon>
    </lineage>
</organism>
<evidence type="ECO:0000313" key="1">
    <source>
        <dbReference type="EMBL" id="KZP24333.1"/>
    </source>
</evidence>
<sequence length="279" mass="31388">MCPNFEELAERMEFQGQVLSSGTPRRKTVLLGFNFPHHLAFLHPSGISDISALQKHLITNFSWLKWWQGAERENDESKSSAHLFPAFAGGIGAKGSRPTLDKLAGRFPDIEPLTCQVLPREDESNAYEIKSIIDRILWGSSDKNEPRSAPCPYWLTLRIVAMALPSMISSRYKSSATPFESFCYRCGLEFPGAFPKYNYVFEHRFIDLGSERSARPGSHISDTFIWWVTQLSGAIIPVQGIAEARQNSTCWVHGTFKHEHTSKWSLVVALLPKTGIKTA</sequence>
<reference evidence="1 2" key="1">
    <citation type="journal article" date="2016" name="Mol. Biol. Evol.">
        <title>Comparative Genomics of Early-Diverging Mushroom-Forming Fungi Provides Insights into the Origins of Lignocellulose Decay Capabilities.</title>
        <authorList>
            <person name="Nagy L.G."/>
            <person name="Riley R."/>
            <person name="Tritt A."/>
            <person name="Adam C."/>
            <person name="Daum C."/>
            <person name="Floudas D."/>
            <person name="Sun H."/>
            <person name="Yadav J.S."/>
            <person name="Pangilinan J."/>
            <person name="Larsson K.H."/>
            <person name="Matsuura K."/>
            <person name="Barry K."/>
            <person name="Labutti K."/>
            <person name="Kuo R."/>
            <person name="Ohm R.A."/>
            <person name="Bhattacharya S.S."/>
            <person name="Shirouzu T."/>
            <person name="Yoshinaga Y."/>
            <person name="Martin F.M."/>
            <person name="Grigoriev I.V."/>
            <person name="Hibbett D.S."/>
        </authorList>
    </citation>
    <scope>NUCLEOTIDE SEQUENCE [LARGE SCALE GENOMIC DNA]</scope>
    <source>
        <strain evidence="1 2">CBS 109695</strain>
    </source>
</reference>
<evidence type="ECO:0000313" key="2">
    <source>
        <dbReference type="Proteomes" id="UP000076532"/>
    </source>
</evidence>
<accession>A0A166MUL6</accession>
<protein>
    <submittedName>
        <fullName evidence="1">Uncharacterized protein</fullName>
    </submittedName>
</protein>
<dbReference type="AlphaFoldDB" id="A0A166MUL6"/>
<proteinExistence type="predicted"/>
<dbReference type="EMBL" id="KV417527">
    <property type="protein sequence ID" value="KZP24333.1"/>
    <property type="molecule type" value="Genomic_DNA"/>
</dbReference>